<dbReference type="GO" id="GO:0005840">
    <property type="term" value="C:ribosome"/>
    <property type="evidence" value="ECO:0007669"/>
    <property type="project" value="UniProtKB-KW"/>
</dbReference>
<dbReference type="RefSeq" id="WP_069847080.1">
    <property type="nucleotide sequence ID" value="NZ_CP014859.1"/>
</dbReference>
<keyword evidence="3" id="KW-1185">Reference proteome</keyword>
<dbReference type="InterPro" id="IPR016181">
    <property type="entry name" value="Acyl_CoA_acyltransferase"/>
</dbReference>
<dbReference type="GO" id="GO:0008999">
    <property type="term" value="F:protein-N-terminal-alanine acetyltransferase activity"/>
    <property type="evidence" value="ECO:0007669"/>
    <property type="project" value="TreeGrafter"/>
</dbReference>
<dbReference type="Pfam" id="PF13302">
    <property type="entry name" value="Acetyltransf_3"/>
    <property type="match status" value="1"/>
</dbReference>
<dbReference type="SUPFAM" id="SSF55729">
    <property type="entry name" value="Acyl-CoA N-acyltransferases (Nat)"/>
    <property type="match status" value="1"/>
</dbReference>
<keyword evidence="2" id="KW-0689">Ribosomal protein</keyword>
<dbReference type="EMBL" id="CP014859">
    <property type="protein sequence ID" value="AOS61939.1"/>
    <property type="molecule type" value="Genomic_DNA"/>
</dbReference>
<proteinExistence type="predicted"/>
<evidence type="ECO:0000259" key="1">
    <source>
        <dbReference type="PROSITE" id="PS51186"/>
    </source>
</evidence>
<dbReference type="InterPro" id="IPR000182">
    <property type="entry name" value="GNAT_dom"/>
</dbReference>
<dbReference type="PROSITE" id="PS51186">
    <property type="entry name" value="GNAT"/>
    <property type="match status" value="1"/>
</dbReference>
<dbReference type="Gene3D" id="3.40.630.30">
    <property type="match status" value="1"/>
</dbReference>
<dbReference type="InterPro" id="IPR051908">
    <property type="entry name" value="Ribosomal_N-acetyltransferase"/>
</dbReference>
<dbReference type="KEGG" id="ahm:TL08_05560"/>
<gene>
    <name evidence="2" type="ORF">TL08_05560</name>
</gene>
<evidence type="ECO:0000313" key="3">
    <source>
        <dbReference type="Proteomes" id="UP000095210"/>
    </source>
</evidence>
<organism evidence="2 3">
    <name type="scientific">Actinoalloteichus hymeniacidonis</name>
    <dbReference type="NCBI Taxonomy" id="340345"/>
    <lineage>
        <taxon>Bacteria</taxon>
        <taxon>Bacillati</taxon>
        <taxon>Actinomycetota</taxon>
        <taxon>Actinomycetes</taxon>
        <taxon>Pseudonocardiales</taxon>
        <taxon>Pseudonocardiaceae</taxon>
        <taxon>Actinoalloteichus</taxon>
    </lineage>
</organism>
<dbReference type="PANTHER" id="PTHR43441:SF10">
    <property type="entry name" value="ACETYLTRANSFERASE"/>
    <property type="match status" value="1"/>
</dbReference>
<dbReference type="Proteomes" id="UP000095210">
    <property type="component" value="Chromosome"/>
</dbReference>
<dbReference type="GO" id="GO:1990189">
    <property type="term" value="F:protein N-terminal-serine acetyltransferase activity"/>
    <property type="evidence" value="ECO:0007669"/>
    <property type="project" value="TreeGrafter"/>
</dbReference>
<dbReference type="PANTHER" id="PTHR43441">
    <property type="entry name" value="RIBOSOMAL-PROTEIN-SERINE ACETYLTRANSFERASE"/>
    <property type="match status" value="1"/>
</dbReference>
<accession>A0AAC9HMC0</accession>
<dbReference type="AlphaFoldDB" id="A0AAC9HMC0"/>
<protein>
    <submittedName>
        <fullName evidence="2">Acetyltransferase, ribosomal protein N-acetylase</fullName>
    </submittedName>
</protein>
<reference evidence="3" key="1">
    <citation type="submission" date="2016-03" db="EMBL/GenBank/DDBJ databases">
        <title>Complete genome sequence of the type strain Actinoalloteichus hymeniacidonis DSM 45092.</title>
        <authorList>
            <person name="Schaffert L."/>
            <person name="Albersmeier A."/>
            <person name="Winkler A."/>
            <person name="Kalinowski J."/>
            <person name="Zotchev S."/>
            <person name="Ruckert C."/>
        </authorList>
    </citation>
    <scope>NUCLEOTIDE SEQUENCE [LARGE SCALE GENOMIC DNA]</scope>
    <source>
        <strain evidence="3">HPA177(T) (DSM 45092(T))</strain>
    </source>
</reference>
<name>A0AAC9HMC0_9PSEU</name>
<sequence>MTTTPLRMPSVAPTFGRVRLRAFQERDVAMLRDMSTDPYVPTIGTLPADADEADALAFIERQRQRLTTRTGYSFCIADATTDAALGNAGLHLTQIATGRATAGYSVAPKNRGSGIAGQGLTALTRFGWTLPELHRIELYIEPWNIASQRTAEAAGYAREGLLRSHQEIAGRRVDMLVYAAIRADGPDIGATRG</sequence>
<dbReference type="GO" id="GO:0005737">
    <property type="term" value="C:cytoplasm"/>
    <property type="evidence" value="ECO:0007669"/>
    <property type="project" value="TreeGrafter"/>
</dbReference>
<keyword evidence="2" id="KW-0687">Ribonucleoprotein</keyword>
<evidence type="ECO:0000313" key="2">
    <source>
        <dbReference type="EMBL" id="AOS61939.1"/>
    </source>
</evidence>
<feature type="domain" description="N-acetyltransferase" evidence="1">
    <location>
        <begin position="18"/>
        <end position="180"/>
    </location>
</feature>